<accession>A0A6A9QS30</accession>
<dbReference type="PROSITE" id="PS50119">
    <property type="entry name" value="ZF_BBOX"/>
    <property type="match status" value="1"/>
</dbReference>
<dbReference type="InterPro" id="IPR000315">
    <property type="entry name" value="Znf_B-box"/>
</dbReference>
<proteinExistence type="predicted"/>
<feature type="domain" description="B box-type" evidence="1">
    <location>
        <begin position="48"/>
        <end position="80"/>
    </location>
</feature>
<gene>
    <name evidence="2" type="ORF">GC250_00370</name>
</gene>
<dbReference type="AlphaFoldDB" id="A0A6A9QS30"/>
<comment type="caution">
    <text evidence="2">The sequence shown here is derived from an EMBL/GenBank/DDBJ whole genome shotgun (WGS) entry which is preliminary data.</text>
</comment>
<evidence type="ECO:0000313" key="3">
    <source>
        <dbReference type="Proteomes" id="UP000470772"/>
    </source>
</evidence>
<evidence type="ECO:0000313" key="2">
    <source>
        <dbReference type="EMBL" id="MUN27952.1"/>
    </source>
</evidence>
<dbReference type="EMBL" id="WGGD01000005">
    <property type="protein sequence ID" value="MUN27952.1"/>
    <property type="molecule type" value="Genomic_DNA"/>
</dbReference>
<evidence type="ECO:0000259" key="1">
    <source>
        <dbReference type="PROSITE" id="PS50119"/>
    </source>
</evidence>
<organism evidence="2 3">
    <name type="scientific">Sulfuracidifex metallicus DSM 6482 = JCM 9184</name>
    <dbReference type="NCBI Taxonomy" id="523847"/>
    <lineage>
        <taxon>Archaea</taxon>
        <taxon>Thermoproteota</taxon>
        <taxon>Thermoprotei</taxon>
        <taxon>Sulfolobales</taxon>
        <taxon>Sulfolobaceae</taxon>
        <taxon>Sulfuracidifex</taxon>
    </lineage>
</organism>
<reference evidence="2 3" key="1">
    <citation type="submission" date="2019-10" db="EMBL/GenBank/DDBJ databases">
        <title>Sequencing and Assembly of Multiple Reported Metal-Biooxidizing Members of the Extremely Thermoacidophilic Archaeal Family Sulfolobaceae.</title>
        <authorList>
            <person name="Counts J.A."/>
            <person name="Kelly R.M."/>
        </authorList>
    </citation>
    <scope>NUCLEOTIDE SEQUENCE [LARGE SCALE GENOMIC DNA]</scope>
    <source>
        <strain evidence="2 3">DSM 6482</strain>
    </source>
</reference>
<name>A0A6A9QS30_SULME</name>
<protein>
    <recommendedName>
        <fullName evidence="1">B box-type domain-containing protein</fullName>
    </recommendedName>
</protein>
<dbReference type="GO" id="GO:0008270">
    <property type="term" value="F:zinc ion binding"/>
    <property type="evidence" value="ECO:0007669"/>
    <property type="project" value="InterPro"/>
</dbReference>
<sequence>MKRHIISSENSLKCEICLENKPEYVCKICDRNVCKDDFNQEKGICKVCEMSMCEICGRNLAIGYCECCGRLICIDCVAYHDKSRRICKECAVKLKKEEAK</sequence>
<keyword evidence="3" id="KW-1185">Reference proteome</keyword>
<dbReference type="Proteomes" id="UP000470772">
    <property type="component" value="Unassembled WGS sequence"/>
</dbReference>